<dbReference type="Gene3D" id="1.20.58.390">
    <property type="entry name" value="Neurotransmitter-gated ion-channel transmembrane domain"/>
    <property type="match status" value="1"/>
</dbReference>
<feature type="transmembrane region" description="Helical" evidence="5">
    <location>
        <begin position="234"/>
        <end position="258"/>
    </location>
</feature>
<dbReference type="Pfam" id="PF02931">
    <property type="entry name" value="Neur_chan_LBD"/>
    <property type="match status" value="1"/>
</dbReference>
<dbReference type="InterPro" id="IPR038050">
    <property type="entry name" value="Neuro_actylchol_rec"/>
</dbReference>
<evidence type="ECO:0000259" key="7">
    <source>
        <dbReference type="Pfam" id="PF02932"/>
    </source>
</evidence>
<dbReference type="PROSITE" id="PS00236">
    <property type="entry name" value="NEUROTR_ION_CHANNEL"/>
    <property type="match status" value="1"/>
</dbReference>
<accession>A0A7R8XFI2</accession>
<dbReference type="PANTHER" id="PTHR18945">
    <property type="entry name" value="NEUROTRANSMITTER GATED ION CHANNEL"/>
    <property type="match status" value="1"/>
</dbReference>
<comment type="subcellular location">
    <subcellularLocation>
        <location evidence="1">Membrane</location>
        <topology evidence="1">Multi-pass membrane protein</topology>
    </subcellularLocation>
</comment>
<feature type="non-terminal residue" evidence="8">
    <location>
        <position position="349"/>
    </location>
</feature>
<keyword evidence="5" id="KW-0407">Ion channel</keyword>
<reference evidence="8" key="1">
    <citation type="submission" date="2020-11" db="EMBL/GenBank/DDBJ databases">
        <authorList>
            <person name="Tran Van P."/>
        </authorList>
    </citation>
    <scope>NUCLEOTIDE SEQUENCE</scope>
</reference>
<evidence type="ECO:0000313" key="9">
    <source>
        <dbReference type="Proteomes" id="UP000677054"/>
    </source>
</evidence>
<dbReference type="AlphaFoldDB" id="A0A7R8XFI2"/>
<proteinExistence type="inferred from homology"/>
<evidence type="ECO:0000256" key="2">
    <source>
        <dbReference type="ARBA" id="ARBA00022692"/>
    </source>
</evidence>
<dbReference type="InterPro" id="IPR036734">
    <property type="entry name" value="Neur_chan_lig-bd_sf"/>
</dbReference>
<dbReference type="SUPFAM" id="SSF90112">
    <property type="entry name" value="Neurotransmitter-gated ion-channel transmembrane pore"/>
    <property type="match status" value="1"/>
</dbReference>
<keyword evidence="5" id="KW-0406">Ion transport</keyword>
<evidence type="ECO:0000256" key="3">
    <source>
        <dbReference type="ARBA" id="ARBA00022989"/>
    </source>
</evidence>
<feature type="transmembrane region" description="Helical" evidence="5">
    <location>
        <begin position="199"/>
        <end position="222"/>
    </location>
</feature>
<dbReference type="CDD" id="cd18997">
    <property type="entry name" value="LGIC_ECD_nAChR"/>
    <property type="match status" value="1"/>
</dbReference>
<feature type="domain" description="Neurotransmitter-gated ion-channel transmembrane" evidence="7">
    <location>
        <begin position="177"/>
        <end position="288"/>
    </location>
</feature>
<evidence type="ECO:0000256" key="5">
    <source>
        <dbReference type="RuleBase" id="RU000687"/>
    </source>
</evidence>
<feature type="transmembrane region" description="Helical" evidence="5">
    <location>
        <begin position="170"/>
        <end position="193"/>
    </location>
</feature>
<dbReference type="InterPro" id="IPR006202">
    <property type="entry name" value="Neur_chan_lig-bd"/>
</dbReference>
<evidence type="ECO:0000256" key="1">
    <source>
        <dbReference type="ARBA" id="ARBA00004141"/>
    </source>
</evidence>
<comment type="similarity">
    <text evidence="5">Belongs to the ligand-gated ion channel (TC 1.A.9) family.</text>
</comment>
<protein>
    <submittedName>
        <fullName evidence="8">Uncharacterized protein</fullName>
    </submittedName>
</protein>
<organism evidence="8">
    <name type="scientific">Darwinula stevensoni</name>
    <dbReference type="NCBI Taxonomy" id="69355"/>
    <lineage>
        <taxon>Eukaryota</taxon>
        <taxon>Metazoa</taxon>
        <taxon>Ecdysozoa</taxon>
        <taxon>Arthropoda</taxon>
        <taxon>Crustacea</taxon>
        <taxon>Oligostraca</taxon>
        <taxon>Ostracoda</taxon>
        <taxon>Podocopa</taxon>
        <taxon>Podocopida</taxon>
        <taxon>Darwinulocopina</taxon>
        <taxon>Darwinuloidea</taxon>
        <taxon>Darwinulidae</taxon>
        <taxon>Darwinula</taxon>
    </lineage>
</organism>
<dbReference type="InterPro" id="IPR006029">
    <property type="entry name" value="Neurotrans-gated_channel_TM"/>
</dbReference>
<sequence length="349" mass="39606">DERNQALDTSVEVVERWTDAYLKWDPTDYGGIEEIIVPYASIWTPDIVLLNSAATNYEERLLRTNAIVSWTGKVTLLTGAMFRSVCDVDVSYFPFDTQNCSMRFGSWCQDVTKIQMESDYNATLELGTYIESQEFSLESYKAEKILNSDPCCPNPFDNVNYVILMKRRTFFFFVSYVLPMVIINILALLAFLIPSESGAKVTLGISAMLTAIVFLMTIRDILPPSENMPLLGKYYCASICLVSLEVALCVFTVSIHHLKDIRLSLRIQNACRLLAKLTCMKEPRFHNVILACESKRGKNEFSDGIRATSHFGGRLKSSRRHAWKGPFKPMSKEPMSSARDLRSMNPFID</sequence>
<dbReference type="PRINTS" id="PR00252">
    <property type="entry name" value="NRIONCHANNEL"/>
</dbReference>
<dbReference type="GO" id="GO:0005230">
    <property type="term" value="F:extracellular ligand-gated monoatomic ion channel activity"/>
    <property type="evidence" value="ECO:0007669"/>
    <property type="project" value="InterPro"/>
</dbReference>
<dbReference type="SUPFAM" id="SSF63712">
    <property type="entry name" value="Nicotinic receptor ligand binding domain-like"/>
    <property type="match status" value="1"/>
</dbReference>
<comment type="caution">
    <text evidence="5">Lacks conserved residue(s) required for the propagation of feature annotation.</text>
</comment>
<keyword evidence="5" id="KW-0813">Transport</keyword>
<dbReference type="Proteomes" id="UP000677054">
    <property type="component" value="Unassembled WGS sequence"/>
</dbReference>
<keyword evidence="9" id="KW-1185">Reference proteome</keyword>
<dbReference type="Pfam" id="PF02932">
    <property type="entry name" value="Neur_chan_memb"/>
    <property type="match status" value="1"/>
</dbReference>
<keyword evidence="4 5" id="KW-0472">Membrane</keyword>
<gene>
    <name evidence="8" type="ORF">DSTB1V02_LOCUS8512</name>
</gene>
<dbReference type="GO" id="GO:0004888">
    <property type="term" value="F:transmembrane signaling receptor activity"/>
    <property type="evidence" value="ECO:0007669"/>
    <property type="project" value="InterPro"/>
</dbReference>
<dbReference type="GO" id="GO:0016020">
    <property type="term" value="C:membrane"/>
    <property type="evidence" value="ECO:0007669"/>
    <property type="project" value="UniProtKB-SubCell"/>
</dbReference>
<dbReference type="InterPro" id="IPR036719">
    <property type="entry name" value="Neuro-gated_channel_TM_sf"/>
</dbReference>
<evidence type="ECO:0000256" key="4">
    <source>
        <dbReference type="ARBA" id="ARBA00023136"/>
    </source>
</evidence>
<dbReference type="EMBL" id="CAJPEV010001957">
    <property type="protein sequence ID" value="CAG0895064.1"/>
    <property type="molecule type" value="Genomic_DNA"/>
</dbReference>
<dbReference type="Gene3D" id="2.70.170.10">
    <property type="entry name" value="Neurotransmitter-gated ion-channel ligand-binding domain"/>
    <property type="match status" value="1"/>
</dbReference>
<evidence type="ECO:0000259" key="6">
    <source>
        <dbReference type="Pfam" id="PF02931"/>
    </source>
</evidence>
<dbReference type="CDD" id="cd19051">
    <property type="entry name" value="LGIC_TM_cation"/>
    <property type="match status" value="1"/>
</dbReference>
<dbReference type="OrthoDB" id="5975154at2759"/>
<dbReference type="FunFam" id="2.70.170.10:FF:000028">
    <property type="entry name" value="AcetylCholine Receptor"/>
    <property type="match status" value="1"/>
</dbReference>
<name>A0A7R8XFI2_9CRUS</name>
<feature type="domain" description="Neurotransmitter-gated ion-channel ligand-binding" evidence="6">
    <location>
        <begin position="1"/>
        <end position="169"/>
    </location>
</feature>
<keyword evidence="2 5" id="KW-0812">Transmembrane</keyword>
<dbReference type="EMBL" id="LR901474">
    <property type="protein sequence ID" value="CAD7248702.1"/>
    <property type="molecule type" value="Genomic_DNA"/>
</dbReference>
<dbReference type="InterPro" id="IPR018000">
    <property type="entry name" value="Neurotransmitter_ion_chnl_CS"/>
</dbReference>
<evidence type="ECO:0000313" key="8">
    <source>
        <dbReference type="EMBL" id="CAD7248702.1"/>
    </source>
</evidence>
<keyword evidence="3 5" id="KW-1133">Transmembrane helix</keyword>
<dbReference type="InterPro" id="IPR006201">
    <property type="entry name" value="Neur_channel"/>
</dbReference>